<evidence type="ECO:0000259" key="6">
    <source>
        <dbReference type="Pfam" id="PF25944"/>
    </source>
</evidence>
<reference evidence="7" key="1">
    <citation type="submission" date="2021-02" db="EMBL/GenBank/DDBJ databases">
        <title>The CRISPR/cas machinery reduction and long-range gene transfer in the hot spring cyanobacterium Synechococcus.</title>
        <authorList>
            <person name="Dvorak P."/>
            <person name="Jahodarova E."/>
            <person name="Hasler P."/>
            <person name="Poulickova A."/>
        </authorList>
    </citation>
    <scope>NUCLEOTIDE SEQUENCE</scope>
    <source>
        <strain evidence="7">Rupite</strain>
    </source>
</reference>
<dbReference type="EMBL" id="JAFIRA010000003">
    <property type="protein sequence ID" value="MCJ2541728.1"/>
    <property type="molecule type" value="Genomic_DNA"/>
</dbReference>
<sequence>MKTRSWTALPVLCLSLLLTACRAGGPPEGMESMGGGDGPPPTPVEIGVVEERMLEDASEFIASLGAQQVASINPQVSGQITQVFVQLGSEVAAGSPMFQIDSSQQQAVVASQSAAIASAQAAVESSRATLSQLQADRLRLQAEVDFAREQHERNTGLLAEGVITQLQVDQSSRDLRQAEAALAAQEEQIRAQEAAILRAEREVQRAQADAAQQQVQLRFFQVNAPFSGVVGEVLVKQGDYVTPQTILTTLSQSQSLEINLNIPLERAPQLRIGTPVQILDSRNQVIGSSQISFISPQAEAGTQSVLAKALLDNPSGQLRSAQFVRARIIWEERPGLVVPVTAVARVAGQNFVYTVETTPPVAEGMPPGAVAVQRPVRLGSIQGDSYEVLEGLEANEPIVLTGLQKIRDGAPIMDEVIFQQMMMQQGGPPEGSPSQP</sequence>
<feature type="domain" description="Multidrug resistance protein MdtA-like barrel-sandwich hybrid" evidence="5">
    <location>
        <begin position="69"/>
        <end position="242"/>
    </location>
</feature>
<dbReference type="SUPFAM" id="SSF111369">
    <property type="entry name" value="HlyD-like secretion proteins"/>
    <property type="match status" value="1"/>
</dbReference>
<feature type="coiled-coil region" evidence="3">
    <location>
        <begin position="116"/>
        <end position="216"/>
    </location>
</feature>
<evidence type="ECO:0000256" key="3">
    <source>
        <dbReference type="SAM" id="Coils"/>
    </source>
</evidence>
<accession>A0ABT0C7G5</accession>
<dbReference type="Pfam" id="PF25917">
    <property type="entry name" value="BSH_RND"/>
    <property type="match status" value="1"/>
</dbReference>
<dbReference type="PROSITE" id="PS51257">
    <property type="entry name" value="PROKAR_LIPOPROTEIN"/>
    <property type="match status" value="1"/>
</dbReference>
<dbReference type="Pfam" id="PF25944">
    <property type="entry name" value="Beta-barrel_RND"/>
    <property type="match status" value="1"/>
</dbReference>
<feature type="signal peptide" evidence="4">
    <location>
        <begin position="1"/>
        <end position="23"/>
    </location>
</feature>
<dbReference type="Gene3D" id="1.10.287.470">
    <property type="entry name" value="Helix hairpin bin"/>
    <property type="match status" value="2"/>
</dbReference>
<evidence type="ECO:0000259" key="5">
    <source>
        <dbReference type="Pfam" id="PF25917"/>
    </source>
</evidence>
<dbReference type="InterPro" id="IPR058626">
    <property type="entry name" value="MdtA-like_b-barrel"/>
</dbReference>
<dbReference type="NCBIfam" id="TIGR01730">
    <property type="entry name" value="RND_mfp"/>
    <property type="match status" value="1"/>
</dbReference>
<dbReference type="Gene3D" id="2.40.30.170">
    <property type="match status" value="1"/>
</dbReference>
<feature type="chain" id="PRO_5046309602" evidence="4">
    <location>
        <begin position="24"/>
        <end position="436"/>
    </location>
</feature>
<keyword evidence="3" id="KW-0175">Coiled coil</keyword>
<keyword evidence="8" id="KW-1185">Reference proteome</keyword>
<proteinExistence type="inferred from homology"/>
<evidence type="ECO:0000256" key="1">
    <source>
        <dbReference type="ARBA" id="ARBA00004236"/>
    </source>
</evidence>
<evidence type="ECO:0000313" key="7">
    <source>
        <dbReference type="EMBL" id="MCJ2541728.1"/>
    </source>
</evidence>
<dbReference type="Gene3D" id="2.40.420.20">
    <property type="match status" value="1"/>
</dbReference>
<name>A0ABT0C7G5_THEVL</name>
<dbReference type="InterPro" id="IPR058625">
    <property type="entry name" value="MdtA-like_BSH"/>
</dbReference>
<comment type="similarity">
    <text evidence="2">Belongs to the membrane fusion protein (MFP) (TC 8.A.1) family.</text>
</comment>
<evidence type="ECO:0000313" key="8">
    <source>
        <dbReference type="Proteomes" id="UP000830835"/>
    </source>
</evidence>
<dbReference type="Proteomes" id="UP000830835">
    <property type="component" value="Unassembled WGS sequence"/>
</dbReference>
<comment type="subcellular location">
    <subcellularLocation>
        <location evidence="1">Cell membrane</location>
    </subcellularLocation>
</comment>
<dbReference type="PANTHER" id="PTHR30469">
    <property type="entry name" value="MULTIDRUG RESISTANCE PROTEIN MDTA"/>
    <property type="match status" value="1"/>
</dbReference>
<organism evidence="7 8">
    <name type="scientific">Thermostichus vulcanus str. 'Rupite'</name>
    <dbReference type="NCBI Taxonomy" id="2813851"/>
    <lineage>
        <taxon>Bacteria</taxon>
        <taxon>Bacillati</taxon>
        <taxon>Cyanobacteriota</taxon>
        <taxon>Cyanophyceae</taxon>
        <taxon>Thermostichales</taxon>
        <taxon>Thermostichaceae</taxon>
        <taxon>Thermostichus</taxon>
    </lineage>
</organism>
<dbReference type="Gene3D" id="2.40.50.100">
    <property type="match status" value="2"/>
</dbReference>
<comment type="caution">
    <text evidence="7">The sequence shown here is derived from an EMBL/GenBank/DDBJ whole genome shotgun (WGS) entry which is preliminary data.</text>
</comment>
<evidence type="ECO:0000256" key="2">
    <source>
        <dbReference type="ARBA" id="ARBA00009477"/>
    </source>
</evidence>
<evidence type="ECO:0000256" key="4">
    <source>
        <dbReference type="SAM" id="SignalP"/>
    </source>
</evidence>
<feature type="domain" description="Multidrug resistance protein MdtA-like beta-barrel" evidence="6">
    <location>
        <begin position="273"/>
        <end position="328"/>
    </location>
</feature>
<dbReference type="PANTHER" id="PTHR30469:SF39">
    <property type="entry name" value="SLL0180 PROTEIN"/>
    <property type="match status" value="1"/>
</dbReference>
<protein>
    <submittedName>
        <fullName evidence="7">Efflux RND transporter periplasmic adaptor subunit</fullName>
    </submittedName>
</protein>
<keyword evidence="4" id="KW-0732">Signal</keyword>
<dbReference type="InterPro" id="IPR006143">
    <property type="entry name" value="RND_pump_MFP"/>
</dbReference>
<dbReference type="RefSeq" id="WP_244348868.1">
    <property type="nucleotide sequence ID" value="NZ_JAFIRA010000003.1"/>
</dbReference>
<gene>
    <name evidence="7" type="ORF">JX360_02215</name>
</gene>